<evidence type="ECO:0000313" key="4">
    <source>
        <dbReference type="Proteomes" id="UP001151287"/>
    </source>
</evidence>
<keyword evidence="4" id="KW-1185">Reference proteome</keyword>
<dbReference type="PANTHER" id="PTHR46836:SF8">
    <property type="entry name" value="AFADIN"/>
    <property type="match status" value="1"/>
</dbReference>
<dbReference type="InterPro" id="IPR025486">
    <property type="entry name" value="DUF4378"/>
</dbReference>
<name>A0A9Q0C7J0_9POAL</name>
<evidence type="ECO:0000313" key="3">
    <source>
        <dbReference type="EMBL" id="KAJ1688640.1"/>
    </source>
</evidence>
<reference evidence="3" key="1">
    <citation type="journal article" date="2022" name="Cell">
        <title>Repeat-based holocentromeres influence genome architecture and karyotype evolution.</title>
        <authorList>
            <person name="Hofstatter P.G."/>
            <person name="Thangavel G."/>
            <person name="Lux T."/>
            <person name="Neumann P."/>
            <person name="Vondrak T."/>
            <person name="Novak P."/>
            <person name="Zhang M."/>
            <person name="Costa L."/>
            <person name="Castellani M."/>
            <person name="Scott A."/>
            <person name="Toegelov H."/>
            <person name="Fuchs J."/>
            <person name="Mata-Sucre Y."/>
            <person name="Dias Y."/>
            <person name="Vanzela A.L.L."/>
            <person name="Huettel B."/>
            <person name="Almeida C.C.S."/>
            <person name="Simkova H."/>
            <person name="Souza G."/>
            <person name="Pedrosa-Harand A."/>
            <person name="Macas J."/>
            <person name="Mayer K.F.X."/>
            <person name="Houben A."/>
            <person name="Marques A."/>
        </authorList>
    </citation>
    <scope>NUCLEOTIDE SEQUENCE</scope>
    <source>
        <strain evidence="3">RhyBre1mFocal</strain>
    </source>
</reference>
<proteinExistence type="predicted"/>
<protein>
    <recommendedName>
        <fullName evidence="2">DUF4378 domain-containing protein</fullName>
    </recommendedName>
</protein>
<comment type="caution">
    <text evidence="3">The sequence shown here is derived from an EMBL/GenBank/DDBJ whole genome shotgun (WGS) entry which is preliminary data.</text>
</comment>
<dbReference type="PANTHER" id="PTHR46836">
    <property type="entry name" value="AFADIN"/>
    <property type="match status" value="1"/>
</dbReference>
<evidence type="ECO:0000259" key="2">
    <source>
        <dbReference type="Pfam" id="PF14309"/>
    </source>
</evidence>
<dbReference type="EMBL" id="JAMQYH010000004">
    <property type="protein sequence ID" value="KAJ1688640.1"/>
    <property type="molecule type" value="Genomic_DNA"/>
</dbReference>
<feature type="domain" description="DUF4378" evidence="2">
    <location>
        <begin position="549"/>
        <end position="701"/>
    </location>
</feature>
<dbReference type="Proteomes" id="UP001151287">
    <property type="component" value="Unassembled WGS sequence"/>
</dbReference>
<organism evidence="3 4">
    <name type="scientific">Rhynchospora breviuscula</name>
    <dbReference type="NCBI Taxonomy" id="2022672"/>
    <lineage>
        <taxon>Eukaryota</taxon>
        <taxon>Viridiplantae</taxon>
        <taxon>Streptophyta</taxon>
        <taxon>Embryophyta</taxon>
        <taxon>Tracheophyta</taxon>
        <taxon>Spermatophyta</taxon>
        <taxon>Magnoliopsida</taxon>
        <taxon>Liliopsida</taxon>
        <taxon>Poales</taxon>
        <taxon>Cyperaceae</taxon>
        <taxon>Cyperoideae</taxon>
        <taxon>Rhynchosporeae</taxon>
        <taxon>Rhynchospora</taxon>
    </lineage>
</organism>
<feature type="compositionally biased region" description="Polar residues" evidence="1">
    <location>
        <begin position="32"/>
        <end position="50"/>
    </location>
</feature>
<dbReference type="OrthoDB" id="1925259at2759"/>
<sequence length="711" mass="81995">MGDDLLRHCKRSGRLRKDAALHKAGHAYASAHKQNPNTEISSQIPSTTRSSLEENQFAPYFMDNHKRRPNTNQTMPKLASAKPSPSIIAKLMGLKDLPLENGLEKADKKSGELFHKPSLSGLLKSRNVEFKDVFEVIEERSQQQQDKGQNRKGFIKNKAFQDDFKKQRDNFVKNIEKSNPLFAKHLLDLKCYPPHLHKGMVSRSKPGYVNEHTLTRNLKMKNLGPRNSQHDHIVILDPKMGNIDQGPKSERTLHQQFWDNLENGRNKIWRFETIRHQESECCKRNILKLERLRRSGLNLSNEGTKSLAEMIATPDMERYEKSFDSHNYYRKLLKSKFAREGYYEKPGGSRANLPQDTSQITGKCSLLEREDVVKLRARKHKLKENITLKGNYAGRLCEKEIYMEKHDQRGRSGDCFEIEEKMVFTIDERQNAGPTTSHSFAKEAKKHGHVKMRTSIEEEECLSVVNLNRSTNSNEAEIPSPISVLEPTLIETESSSSSIFKPDSDRHENDMQIKEDLGICSWSDDDSQLTTCNNNISTLNQLRDQEEREYSYLLDMLIQSGIHGVCSGTLQKGNQYHSHNYPVDPRLFDRLERRYGHMSTWSKYERRLLFDLVNSVVAIVLAPYLDSHPWVRCNRPVGSAWGPEGMVERVWLVLSREREKIRSGEVEDQLLDFNLVENLGDDINVIGKQIERMLTDQILEETVLAFFSTDR</sequence>
<evidence type="ECO:0000256" key="1">
    <source>
        <dbReference type="SAM" id="MobiDB-lite"/>
    </source>
</evidence>
<dbReference type="AlphaFoldDB" id="A0A9Q0C7J0"/>
<feature type="region of interest" description="Disordered" evidence="1">
    <location>
        <begin position="140"/>
        <end position="159"/>
    </location>
</feature>
<gene>
    <name evidence="3" type="ORF">LUZ63_012795</name>
</gene>
<accession>A0A9Q0C7J0</accession>
<dbReference type="Pfam" id="PF14309">
    <property type="entry name" value="DUF4378"/>
    <property type="match status" value="1"/>
</dbReference>
<feature type="region of interest" description="Disordered" evidence="1">
    <location>
        <begin position="27"/>
        <end position="50"/>
    </location>
</feature>